<gene>
    <name evidence="1" type="ORF">NFI95_00895</name>
</gene>
<protein>
    <submittedName>
        <fullName evidence="1">Uncharacterized protein</fullName>
    </submittedName>
</protein>
<evidence type="ECO:0000313" key="1">
    <source>
        <dbReference type="EMBL" id="MCQ8277007.1"/>
    </source>
</evidence>
<proteinExistence type="predicted"/>
<evidence type="ECO:0000313" key="2">
    <source>
        <dbReference type="Proteomes" id="UP001524587"/>
    </source>
</evidence>
<organism evidence="1 2">
    <name type="scientific">Endosaccharibacter trunci</name>
    <dbReference type="NCBI Taxonomy" id="2812733"/>
    <lineage>
        <taxon>Bacteria</taxon>
        <taxon>Pseudomonadati</taxon>
        <taxon>Pseudomonadota</taxon>
        <taxon>Alphaproteobacteria</taxon>
        <taxon>Acetobacterales</taxon>
        <taxon>Acetobacteraceae</taxon>
        <taxon>Endosaccharibacter</taxon>
    </lineage>
</organism>
<dbReference type="RefSeq" id="WP_422862448.1">
    <property type="nucleotide sequence ID" value="NZ_JAMSKV010000001.1"/>
</dbReference>
<name>A0ABT1W431_9PROT</name>
<dbReference type="EMBL" id="JAMSKV010000001">
    <property type="protein sequence ID" value="MCQ8277007.1"/>
    <property type="molecule type" value="Genomic_DNA"/>
</dbReference>
<sequence length="57" mass="6479">MFRKLMEMETEALRRLAGDGDQKQDGAENSAFLPSMIAAFRPVLPLRFAVCSSRFDR</sequence>
<keyword evidence="2" id="KW-1185">Reference proteome</keyword>
<dbReference type="Proteomes" id="UP001524587">
    <property type="component" value="Unassembled WGS sequence"/>
</dbReference>
<accession>A0ABT1W431</accession>
<reference evidence="1 2" key="1">
    <citation type="submission" date="2022-06" db="EMBL/GenBank/DDBJ databases">
        <title>Endosaccharibacter gen. nov., sp. nov., endophytic bacteria isolated from sugarcane.</title>
        <authorList>
            <person name="Pitiwittayakul N."/>
            <person name="Yukphan P."/>
            <person name="Charoenyingcharoen P."/>
            <person name="Tanasupawat S."/>
        </authorList>
    </citation>
    <scope>NUCLEOTIDE SEQUENCE [LARGE SCALE GENOMIC DNA]</scope>
    <source>
        <strain evidence="1 2">KSS8</strain>
    </source>
</reference>
<comment type="caution">
    <text evidence="1">The sequence shown here is derived from an EMBL/GenBank/DDBJ whole genome shotgun (WGS) entry which is preliminary data.</text>
</comment>